<dbReference type="InterPro" id="IPR042001">
    <property type="entry name" value="Sortase_F"/>
</dbReference>
<evidence type="ECO:0000313" key="5">
    <source>
        <dbReference type="Proteomes" id="UP000199375"/>
    </source>
</evidence>
<dbReference type="CDD" id="cd05829">
    <property type="entry name" value="Sortase_F"/>
    <property type="match status" value="1"/>
</dbReference>
<keyword evidence="3" id="KW-0812">Transmembrane</keyword>
<accession>A0A1C4WHX7</accession>
<organism evidence="4 5">
    <name type="scientific">Micromonospora haikouensis</name>
    <dbReference type="NCBI Taxonomy" id="686309"/>
    <lineage>
        <taxon>Bacteria</taxon>
        <taxon>Bacillati</taxon>
        <taxon>Actinomycetota</taxon>
        <taxon>Actinomycetes</taxon>
        <taxon>Micromonosporales</taxon>
        <taxon>Micromonosporaceae</taxon>
        <taxon>Micromonospora</taxon>
    </lineage>
</organism>
<evidence type="ECO:0000256" key="3">
    <source>
        <dbReference type="SAM" id="Phobius"/>
    </source>
</evidence>
<evidence type="ECO:0000256" key="1">
    <source>
        <dbReference type="ARBA" id="ARBA00022801"/>
    </source>
</evidence>
<keyword evidence="1" id="KW-0378">Hydrolase</keyword>
<dbReference type="SUPFAM" id="SSF63817">
    <property type="entry name" value="Sortase"/>
    <property type="match status" value="1"/>
</dbReference>
<feature type="region of interest" description="Disordered" evidence="2">
    <location>
        <begin position="44"/>
        <end position="95"/>
    </location>
</feature>
<dbReference type="EMBL" id="FMCW01000015">
    <property type="protein sequence ID" value="SCE95798.1"/>
    <property type="molecule type" value="Genomic_DNA"/>
</dbReference>
<protein>
    <submittedName>
        <fullName evidence="4">Sortase family protein</fullName>
    </submittedName>
</protein>
<dbReference type="GO" id="GO:0016787">
    <property type="term" value="F:hydrolase activity"/>
    <property type="evidence" value="ECO:0007669"/>
    <property type="project" value="UniProtKB-KW"/>
</dbReference>
<dbReference type="Gene3D" id="2.40.260.10">
    <property type="entry name" value="Sortase"/>
    <property type="match status" value="1"/>
</dbReference>
<gene>
    <name evidence="4" type="ORF">GA0070558_115166</name>
</gene>
<sequence length="247" mass="24694">MGPSPDVTATPAGGRHGTPWRAAGAAVVVLLAMVGAGMVGASMRAAPTPRPPQPVTQAGPDRVGGVTDDGGNVAGQGPLDADTEAADGGQPTAGLARATPTTIRIPRIGVDAPIMTLGTNPDGTVQVPPLEQALSAGWYSPGASPGEIGNAVVVGHVDSAKVGGPAVFYSLGALQPGDTIEVARDDGSRVTFTVDEVRAYPKAAFPTELVYGPNDRAGLRVVTCGGQFDQAAGSYVDNVIVFATMTG</sequence>
<dbReference type="AlphaFoldDB" id="A0A1C4WHX7"/>
<dbReference type="Proteomes" id="UP000199375">
    <property type="component" value="Unassembled WGS sequence"/>
</dbReference>
<feature type="transmembrane region" description="Helical" evidence="3">
    <location>
        <begin position="20"/>
        <end position="41"/>
    </location>
</feature>
<proteinExistence type="predicted"/>
<evidence type="ECO:0000313" key="4">
    <source>
        <dbReference type="EMBL" id="SCE95798.1"/>
    </source>
</evidence>
<evidence type="ECO:0000256" key="2">
    <source>
        <dbReference type="SAM" id="MobiDB-lite"/>
    </source>
</evidence>
<name>A0A1C4WHX7_9ACTN</name>
<reference evidence="4 5" key="1">
    <citation type="submission" date="2016-06" db="EMBL/GenBank/DDBJ databases">
        <authorList>
            <person name="Kjaerup R.B."/>
            <person name="Dalgaard T.S."/>
            <person name="Juul-Madsen H.R."/>
        </authorList>
    </citation>
    <scope>NUCLEOTIDE SEQUENCE [LARGE SCALE GENOMIC DNA]</scope>
    <source>
        <strain evidence="4 5">DSM 45626</strain>
    </source>
</reference>
<keyword evidence="3" id="KW-0472">Membrane</keyword>
<dbReference type="InterPro" id="IPR023365">
    <property type="entry name" value="Sortase_dom-sf"/>
</dbReference>
<keyword evidence="3" id="KW-1133">Transmembrane helix</keyword>
<dbReference type="NCBIfam" id="NF033748">
    <property type="entry name" value="class_F_sortase"/>
    <property type="match status" value="1"/>
</dbReference>
<dbReference type="InterPro" id="IPR005754">
    <property type="entry name" value="Sortase"/>
</dbReference>
<dbReference type="Pfam" id="PF04203">
    <property type="entry name" value="Sortase"/>
    <property type="match status" value="1"/>
</dbReference>